<organism evidence="2 3">
    <name type="scientific">Eumeta variegata</name>
    <name type="common">Bagworm moth</name>
    <name type="synonym">Eumeta japonica</name>
    <dbReference type="NCBI Taxonomy" id="151549"/>
    <lineage>
        <taxon>Eukaryota</taxon>
        <taxon>Metazoa</taxon>
        <taxon>Ecdysozoa</taxon>
        <taxon>Arthropoda</taxon>
        <taxon>Hexapoda</taxon>
        <taxon>Insecta</taxon>
        <taxon>Pterygota</taxon>
        <taxon>Neoptera</taxon>
        <taxon>Endopterygota</taxon>
        <taxon>Lepidoptera</taxon>
        <taxon>Glossata</taxon>
        <taxon>Ditrysia</taxon>
        <taxon>Tineoidea</taxon>
        <taxon>Psychidae</taxon>
        <taxon>Oiketicinae</taxon>
        <taxon>Eumeta</taxon>
    </lineage>
</organism>
<evidence type="ECO:0000256" key="1">
    <source>
        <dbReference type="SAM" id="MobiDB-lite"/>
    </source>
</evidence>
<sequence>MYASPVASAARALIGRAAYVTRPTGGRRRVTASRYAVREGVEPKPRIKIRNKISDGGRSGLMEGDRGTLERSGPPDLLLTGRKSTAETKYPLYYASVVLHRHIERRLNAGNKVNGASLAVINSKSVSRQARLAIHNAVLIPMLMYGSENWVRQKKNGSKNNAVEMLGSMCGVSPYIHVETVKLGSGVVGR</sequence>
<feature type="region of interest" description="Disordered" evidence="1">
    <location>
        <begin position="51"/>
        <end position="80"/>
    </location>
</feature>
<dbReference type="AlphaFoldDB" id="A0A4C1XJI3"/>
<name>A0A4C1XJI3_EUMVA</name>
<comment type="caution">
    <text evidence="2">The sequence shown here is derived from an EMBL/GenBank/DDBJ whole genome shotgun (WGS) entry which is preliminary data.</text>
</comment>
<dbReference type="Proteomes" id="UP000299102">
    <property type="component" value="Unassembled WGS sequence"/>
</dbReference>
<dbReference type="OrthoDB" id="425681at2759"/>
<gene>
    <name evidence="2" type="ORF">EVAR_41921_1</name>
</gene>
<evidence type="ECO:0000313" key="3">
    <source>
        <dbReference type="Proteomes" id="UP000299102"/>
    </source>
</evidence>
<keyword evidence="3" id="KW-1185">Reference proteome</keyword>
<reference evidence="2 3" key="1">
    <citation type="journal article" date="2019" name="Commun. Biol.">
        <title>The bagworm genome reveals a unique fibroin gene that provides high tensile strength.</title>
        <authorList>
            <person name="Kono N."/>
            <person name="Nakamura H."/>
            <person name="Ohtoshi R."/>
            <person name="Tomita M."/>
            <person name="Numata K."/>
            <person name="Arakawa K."/>
        </authorList>
    </citation>
    <scope>NUCLEOTIDE SEQUENCE [LARGE SCALE GENOMIC DNA]</scope>
</reference>
<proteinExistence type="predicted"/>
<accession>A0A4C1XJI3</accession>
<dbReference type="EMBL" id="BGZK01000867">
    <property type="protein sequence ID" value="GBP63333.1"/>
    <property type="molecule type" value="Genomic_DNA"/>
</dbReference>
<protein>
    <submittedName>
        <fullName evidence="2">Uncharacterized protein</fullName>
    </submittedName>
</protein>
<evidence type="ECO:0000313" key="2">
    <source>
        <dbReference type="EMBL" id="GBP63333.1"/>
    </source>
</evidence>